<organism evidence="1 2">
    <name type="scientific">Russula earlei</name>
    <dbReference type="NCBI Taxonomy" id="71964"/>
    <lineage>
        <taxon>Eukaryota</taxon>
        <taxon>Fungi</taxon>
        <taxon>Dikarya</taxon>
        <taxon>Basidiomycota</taxon>
        <taxon>Agaricomycotina</taxon>
        <taxon>Agaricomycetes</taxon>
        <taxon>Russulales</taxon>
        <taxon>Russulaceae</taxon>
        <taxon>Russula</taxon>
    </lineage>
</organism>
<name>A0ACC0U9S3_9AGAM</name>
<proteinExistence type="predicted"/>
<evidence type="ECO:0000313" key="1">
    <source>
        <dbReference type="EMBL" id="KAI9507976.1"/>
    </source>
</evidence>
<dbReference type="Proteomes" id="UP001207468">
    <property type="component" value="Unassembled WGS sequence"/>
</dbReference>
<protein>
    <submittedName>
        <fullName evidence="1">Uncharacterized protein</fullName>
    </submittedName>
</protein>
<evidence type="ECO:0000313" key="2">
    <source>
        <dbReference type="Proteomes" id="UP001207468"/>
    </source>
</evidence>
<accession>A0ACC0U9S3</accession>
<dbReference type="EMBL" id="JAGFNK010000105">
    <property type="protein sequence ID" value="KAI9507976.1"/>
    <property type="molecule type" value="Genomic_DNA"/>
</dbReference>
<keyword evidence="2" id="KW-1185">Reference proteome</keyword>
<reference evidence="1" key="1">
    <citation type="submission" date="2021-03" db="EMBL/GenBank/DDBJ databases">
        <title>Evolutionary priming and transition to the ectomycorrhizal habit in an iconic lineage of mushroom-forming fungi: is preadaptation a requirement?</title>
        <authorList>
            <consortium name="DOE Joint Genome Institute"/>
            <person name="Looney B.P."/>
            <person name="Miyauchi S."/>
            <person name="Morin E."/>
            <person name="Drula E."/>
            <person name="Courty P.E."/>
            <person name="Chicoki N."/>
            <person name="Fauchery L."/>
            <person name="Kohler A."/>
            <person name="Kuo A."/>
            <person name="LaButti K."/>
            <person name="Pangilinan J."/>
            <person name="Lipzen A."/>
            <person name="Riley R."/>
            <person name="Andreopoulos W."/>
            <person name="He G."/>
            <person name="Johnson J."/>
            <person name="Barry K.W."/>
            <person name="Grigoriev I.V."/>
            <person name="Nagy L."/>
            <person name="Hibbett D."/>
            <person name="Henrissat B."/>
            <person name="Matheny P.B."/>
            <person name="Labbe J."/>
            <person name="Martin A.F."/>
        </authorList>
    </citation>
    <scope>NUCLEOTIDE SEQUENCE</scope>
    <source>
        <strain evidence="1">BPL698</strain>
    </source>
</reference>
<comment type="caution">
    <text evidence="1">The sequence shown here is derived from an EMBL/GenBank/DDBJ whole genome shotgun (WGS) entry which is preliminary data.</text>
</comment>
<sequence length="484" mass="52916">MPLKPHDEAATWCYPTHLHLIAVHAHRLVYTPHMRELATAVFFIVERRKTGENTKETVARRVASGSSAFNWMRFRRFRRQPNLREPNCAVTPILHWDFDRRRSTSVRHGDAGEGTRVSPVACGDGFTTAATRGLAAYKMEGRGKASSIHSDVASELDHSCRARLVEKTVDGDPVVSSLSSTGSGVALYFPNPDWMPNPSFTDSLKGFSIDQRFHRAKVTGALRFLPDRFYPTVHVNSKNKGCTIYGTMPPRRVTPWASHASLPSDRIRPSPSQPANPEKGKEKGKGKGKAMAAAAPDPPRSAAVRGLDEPLAGLNSSESTQPSHNKSSQKATTATGTGPQADPREGCFGQPACTPCRNIRHSARPAASSSAPLHPPHRLCPHCARPLLTLPARAALIAQLEELRDQTLAEEAAAREREAEAVRLAEGAFPTLGPSPPPPQQQAAAGPARYGARRRWTPRALGRFAHGSRHGRLVFEFFGRRARR</sequence>
<gene>
    <name evidence="1" type="ORF">F5148DRAFT_1368107</name>
</gene>